<organism evidence="2 3">
    <name type="scientific">Blastomyces percursus</name>
    <dbReference type="NCBI Taxonomy" id="1658174"/>
    <lineage>
        <taxon>Eukaryota</taxon>
        <taxon>Fungi</taxon>
        <taxon>Dikarya</taxon>
        <taxon>Ascomycota</taxon>
        <taxon>Pezizomycotina</taxon>
        <taxon>Eurotiomycetes</taxon>
        <taxon>Eurotiomycetidae</taxon>
        <taxon>Onygenales</taxon>
        <taxon>Ajellomycetaceae</taxon>
        <taxon>Blastomyces</taxon>
    </lineage>
</organism>
<protein>
    <submittedName>
        <fullName evidence="2">Uncharacterized protein</fullName>
    </submittedName>
</protein>
<accession>A0A1J9NZJ5</accession>
<dbReference type="AlphaFoldDB" id="A0A1J9NZJ5"/>
<dbReference type="EMBL" id="LGTZ01003589">
    <property type="protein sequence ID" value="OJD09536.1"/>
    <property type="molecule type" value="Genomic_DNA"/>
</dbReference>
<name>A0A1J9NZJ5_9EURO</name>
<feature type="compositionally biased region" description="Acidic residues" evidence="1">
    <location>
        <begin position="31"/>
        <end position="43"/>
    </location>
</feature>
<proteinExistence type="predicted"/>
<reference evidence="2 3" key="1">
    <citation type="submission" date="2015-08" db="EMBL/GenBank/DDBJ databases">
        <title>Emmonsia species relationships and genome sequence.</title>
        <authorList>
            <person name="Cuomo C.A."/>
            <person name="Schwartz I.S."/>
            <person name="Kenyon C."/>
            <person name="De Hoog G.S."/>
            <person name="Govender N.P."/>
            <person name="Botha A."/>
            <person name="Moreno L."/>
            <person name="De Vries M."/>
            <person name="Munoz J.F."/>
            <person name="Stielow J.B."/>
        </authorList>
    </citation>
    <scope>NUCLEOTIDE SEQUENCE [LARGE SCALE GENOMIC DNA]</scope>
    <source>
        <strain evidence="2 3">EI222</strain>
    </source>
</reference>
<sequence length="92" mass="10076">GEQLKSIYGGGGWKSATPRKRRSVRGSVADENIESSETDDDTDNVWGNWESRNRRHQQISTETAPEEDVAFPQTGELAVSIEGEDVVLGVGE</sequence>
<feature type="non-terminal residue" evidence="2">
    <location>
        <position position="1"/>
    </location>
</feature>
<keyword evidence="3" id="KW-1185">Reference proteome</keyword>
<feature type="region of interest" description="Disordered" evidence="1">
    <location>
        <begin position="1"/>
        <end position="70"/>
    </location>
</feature>
<gene>
    <name evidence="2" type="ORF">ACJ73_10246</name>
</gene>
<dbReference type="VEuPathDB" id="FungiDB:ACJ73_10246"/>
<evidence type="ECO:0000313" key="3">
    <source>
        <dbReference type="Proteomes" id="UP000242791"/>
    </source>
</evidence>
<evidence type="ECO:0000313" key="2">
    <source>
        <dbReference type="EMBL" id="OJD09536.1"/>
    </source>
</evidence>
<comment type="caution">
    <text evidence="2">The sequence shown here is derived from an EMBL/GenBank/DDBJ whole genome shotgun (WGS) entry which is preliminary data.</text>
</comment>
<evidence type="ECO:0000256" key="1">
    <source>
        <dbReference type="SAM" id="MobiDB-lite"/>
    </source>
</evidence>
<dbReference type="Proteomes" id="UP000242791">
    <property type="component" value="Unassembled WGS sequence"/>
</dbReference>